<gene>
    <name evidence="2" type="ORF">NCTC9073_03218</name>
</gene>
<protein>
    <submittedName>
        <fullName evidence="2">Uncharacterized protein</fullName>
    </submittedName>
</protein>
<dbReference type="Proteomes" id="UP000250780">
    <property type="component" value="Unassembled WGS sequence"/>
</dbReference>
<feature type="transmembrane region" description="Helical" evidence="1">
    <location>
        <begin position="107"/>
        <end position="126"/>
    </location>
</feature>
<proteinExistence type="predicted"/>
<reference evidence="2 3" key="1">
    <citation type="submission" date="2018-06" db="EMBL/GenBank/DDBJ databases">
        <authorList>
            <consortium name="Pathogen Informatics"/>
            <person name="Doyle S."/>
        </authorList>
    </citation>
    <scope>NUCLEOTIDE SEQUENCE [LARGE SCALE GENOMIC DNA]</scope>
    <source>
        <strain evidence="2 3">NCTC9073</strain>
    </source>
</reference>
<keyword evidence="1" id="KW-0472">Membrane</keyword>
<evidence type="ECO:0000256" key="1">
    <source>
        <dbReference type="SAM" id="Phobius"/>
    </source>
</evidence>
<keyword evidence="1" id="KW-0812">Transmembrane</keyword>
<keyword evidence="1" id="KW-1133">Transmembrane helix</keyword>
<evidence type="ECO:0000313" key="3">
    <source>
        <dbReference type="Proteomes" id="UP000250780"/>
    </source>
</evidence>
<feature type="transmembrane region" description="Helical" evidence="1">
    <location>
        <begin position="50"/>
        <end position="72"/>
    </location>
</feature>
<feature type="transmembrane region" description="Helical" evidence="1">
    <location>
        <begin position="9"/>
        <end position="30"/>
    </location>
</feature>
<accession>A0A2X1N2K8</accession>
<dbReference type="EMBL" id="UASD01000008">
    <property type="protein sequence ID" value="SPX11873.1"/>
    <property type="molecule type" value="Genomic_DNA"/>
</dbReference>
<sequence length="173" mass="20008">MTLNIKKTAIYIIGFIFLTFFYASISKQILPSSDAVSGLLEGKDIADGNWTLSGWYLSTVSFYFTDIIWYGLASKVFWYGQYQAYCIPAMMYSMVTLMTFLSFKRKAFIVMGHFILRCAAFWVCSIKRINTCDTCRHICIHVVLLHNVRQFFQNKIVNFSISLYFSVSSSLFQ</sequence>
<feature type="transmembrane region" description="Helical" evidence="1">
    <location>
        <begin position="84"/>
        <end position="101"/>
    </location>
</feature>
<dbReference type="AlphaFoldDB" id="A0A2X1N2K8"/>
<organism evidence="2 3">
    <name type="scientific">Escherichia coli</name>
    <dbReference type="NCBI Taxonomy" id="562"/>
    <lineage>
        <taxon>Bacteria</taxon>
        <taxon>Pseudomonadati</taxon>
        <taxon>Pseudomonadota</taxon>
        <taxon>Gammaproteobacteria</taxon>
        <taxon>Enterobacterales</taxon>
        <taxon>Enterobacteriaceae</taxon>
        <taxon>Escherichia</taxon>
    </lineage>
</organism>
<evidence type="ECO:0000313" key="2">
    <source>
        <dbReference type="EMBL" id="SPX11873.1"/>
    </source>
</evidence>
<name>A0A2X1N2K8_ECOLX</name>